<protein>
    <submittedName>
        <fullName evidence="3">PiggyBac transposable element-derived protein 3</fullName>
    </submittedName>
</protein>
<evidence type="ECO:0000256" key="1">
    <source>
        <dbReference type="SAM" id="MobiDB-lite"/>
    </source>
</evidence>
<dbReference type="AlphaFoldDB" id="A0AAE1GZD8"/>
<gene>
    <name evidence="3" type="ORF">KUF71_004547</name>
</gene>
<feature type="compositionally biased region" description="Basic residues" evidence="1">
    <location>
        <begin position="137"/>
        <end position="152"/>
    </location>
</feature>
<evidence type="ECO:0000313" key="4">
    <source>
        <dbReference type="Proteomes" id="UP001219518"/>
    </source>
</evidence>
<feature type="domain" description="PiggyBac transposable element-derived protein" evidence="2">
    <location>
        <begin position="240"/>
        <end position="642"/>
    </location>
</feature>
<feature type="compositionally biased region" description="Polar residues" evidence="1">
    <location>
        <begin position="14"/>
        <end position="37"/>
    </location>
</feature>
<dbReference type="InterPro" id="IPR029526">
    <property type="entry name" value="PGBD"/>
</dbReference>
<dbReference type="PANTHER" id="PTHR47272">
    <property type="entry name" value="DDE_TNP_1_7 DOMAIN-CONTAINING PROTEIN"/>
    <property type="match status" value="1"/>
</dbReference>
<evidence type="ECO:0000313" key="3">
    <source>
        <dbReference type="EMBL" id="KAK3911867.1"/>
    </source>
</evidence>
<feature type="region of interest" description="Disordered" evidence="1">
    <location>
        <begin position="1"/>
        <end position="54"/>
    </location>
</feature>
<reference evidence="3" key="2">
    <citation type="journal article" date="2023" name="BMC Genomics">
        <title>Pest status, molecular evolution, and epigenetic factors derived from the genome assembly of Frankliniella fusca, a thysanopteran phytovirus vector.</title>
        <authorList>
            <person name="Catto M.A."/>
            <person name="Labadie P.E."/>
            <person name="Jacobson A.L."/>
            <person name="Kennedy G.G."/>
            <person name="Srinivasan R."/>
            <person name="Hunt B.G."/>
        </authorList>
    </citation>
    <scope>NUCLEOTIDE SEQUENCE</scope>
    <source>
        <strain evidence="3">PL_HMW_Pooled</strain>
    </source>
</reference>
<comment type="caution">
    <text evidence="3">The sequence shown here is derived from an EMBL/GenBank/DDBJ whole genome shotgun (WGS) entry which is preliminary data.</text>
</comment>
<dbReference type="Pfam" id="PF13843">
    <property type="entry name" value="DDE_Tnp_1_7"/>
    <property type="match status" value="1"/>
</dbReference>
<reference evidence="3" key="1">
    <citation type="submission" date="2021-07" db="EMBL/GenBank/DDBJ databases">
        <authorList>
            <person name="Catto M.A."/>
            <person name="Jacobson A."/>
            <person name="Kennedy G."/>
            <person name="Labadie P."/>
            <person name="Hunt B.G."/>
            <person name="Srinivasan R."/>
        </authorList>
    </citation>
    <scope>NUCLEOTIDE SEQUENCE</scope>
    <source>
        <strain evidence="3">PL_HMW_Pooled</strain>
        <tissue evidence="3">Head</tissue>
    </source>
</reference>
<name>A0AAE1GZD8_9NEOP</name>
<dbReference type="Proteomes" id="UP001219518">
    <property type="component" value="Unassembled WGS sequence"/>
</dbReference>
<feature type="compositionally biased region" description="Basic and acidic residues" evidence="1">
    <location>
        <begin position="188"/>
        <end position="199"/>
    </location>
</feature>
<dbReference type="EMBL" id="JAHWGI010000287">
    <property type="protein sequence ID" value="KAK3911867.1"/>
    <property type="molecule type" value="Genomic_DNA"/>
</dbReference>
<sequence length="762" mass="86015">MPAEASKKVKYTENVGNPTGTLPSSSTLKSCPNGTTRRNPEVISVSVEPLTTPAQAGRCSESLLETNNVNLPSASALKICPNETNESLPSTSKAIIKPSRAAKKNYNYREASFENSSDVDNPEWGLLEDGHNDTSTIKHKSNKKNKTSKKLNHASAKISAPESSGDEAIDWVSDDDGLFSNDEEENDSDCHTFDEEPKPAKKIRCQDTIPLPQYQWNNADIKEVKISPNVIANVDPRKKNPVDYFNYYFDDKILDLIVEQTNLYSVQRHKENVSMELTKNELQSFLELGIYMGICKLPCYHDYWNGITRVPYVAEHMSHKRFELIRARLHFVDNTQIPPDNTDHGTTFSIDESMVPYKGKKAGPLRQYIKGKPPDNTDVLIRVRPLLQHILEKCRALPQHGTTFSIDESMVPYKGKKAGPLRQYIKGKPHKWGYKAFVLTSTTGIAYNFLVYSGSQTFEKEKIVEHPNLGVGGNVVAHLCEGIQNPRLSAVCFDNFFTSLPLISHLQSKLGLMSIGTIRKNRTNGCPMETDKNLQKKGRGSVEVRSNEENIACVKWVDNKVVRLAGTWAGVEPMSTVSRRDKKKREKIEVNCPRIVQLYNKNMGGVDLMDMLMELYRLPCRAKRWPIPLVAFLIDLALVNSFLTHSVENEILEAKKLEMSSKEFRLKVVEDLLGNVRRRGRPKLNSTFTIARHIQQPTVKHPAPEVRYDGMNHSHVFAEKKGRCRHCKDGYTRSKCTKCGVLLCMFPHRNCFALYHNPPAAG</sequence>
<feature type="compositionally biased region" description="Basic and acidic residues" evidence="1">
    <location>
        <begin position="1"/>
        <end position="11"/>
    </location>
</feature>
<dbReference type="PANTHER" id="PTHR47272:SF2">
    <property type="entry name" value="PIGGYBAC TRANSPOSABLE ELEMENT-DERIVED PROTEIN 3-LIKE"/>
    <property type="match status" value="1"/>
</dbReference>
<feature type="compositionally biased region" description="Acidic residues" evidence="1">
    <location>
        <begin position="164"/>
        <end position="187"/>
    </location>
</feature>
<keyword evidence="4" id="KW-1185">Reference proteome</keyword>
<accession>A0AAE1GZD8</accession>
<proteinExistence type="predicted"/>
<evidence type="ECO:0000259" key="2">
    <source>
        <dbReference type="Pfam" id="PF13843"/>
    </source>
</evidence>
<feature type="region of interest" description="Disordered" evidence="1">
    <location>
        <begin position="130"/>
        <end position="201"/>
    </location>
</feature>
<organism evidence="3 4">
    <name type="scientific">Frankliniella fusca</name>
    <dbReference type="NCBI Taxonomy" id="407009"/>
    <lineage>
        <taxon>Eukaryota</taxon>
        <taxon>Metazoa</taxon>
        <taxon>Ecdysozoa</taxon>
        <taxon>Arthropoda</taxon>
        <taxon>Hexapoda</taxon>
        <taxon>Insecta</taxon>
        <taxon>Pterygota</taxon>
        <taxon>Neoptera</taxon>
        <taxon>Paraneoptera</taxon>
        <taxon>Thysanoptera</taxon>
        <taxon>Terebrantia</taxon>
        <taxon>Thripoidea</taxon>
        <taxon>Thripidae</taxon>
        <taxon>Frankliniella</taxon>
    </lineage>
</organism>